<evidence type="ECO:0000256" key="1">
    <source>
        <dbReference type="ARBA" id="ARBA00006926"/>
    </source>
</evidence>
<feature type="active site" evidence="4">
    <location>
        <position position="35"/>
    </location>
</feature>
<evidence type="ECO:0000313" key="8">
    <source>
        <dbReference type="Proteomes" id="UP000198619"/>
    </source>
</evidence>
<dbReference type="GO" id="GO:0004601">
    <property type="term" value="F:peroxidase activity"/>
    <property type="evidence" value="ECO:0007669"/>
    <property type="project" value="UniProtKB-KW"/>
</dbReference>
<dbReference type="EMBL" id="FOKI01000022">
    <property type="protein sequence ID" value="SFB25592.1"/>
    <property type="molecule type" value="Genomic_DNA"/>
</dbReference>
<dbReference type="PROSITE" id="PS51352">
    <property type="entry name" value="THIOREDOXIN_2"/>
    <property type="match status" value="1"/>
</dbReference>
<dbReference type="PANTHER" id="PTHR11592">
    <property type="entry name" value="GLUTATHIONE PEROXIDASE"/>
    <property type="match status" value="1"/>
</dbReference>
<evidence type="ECO:0000313" key="7">
    <source>
        <dbReference type="EMBL" id="SFB25592.1"/>
    </source>
</evidence>
<dbReference type="InterPro" id="IPR036249">
    <property type="entry name" value="Thioredoxin-like_sf"/>
</dbReference>
<dbReference type="GO" id="GO:0034599">
    <property type="term" value="P:cellular response to oxidative stress"/>
    <property type="evidence" value="ECO:0007669"/>
    <property type="project" value="TreeGrafter"/>
</dbReference>
<sequence>MSIYDFKVKNIDGEEVSLEEFKGKVIIIVNTASKCGFTPQFADLEKLYEKYNDKGLVILGFPSNQFLEQEPGSNSDVKSFCMLNYGVNFPMFEKVDVRGKNALPLFNFLTVAKGFKGFDLTKPQEKLLHSITSENYPEYLVDDSIKWNFTKFLIDRSGNIVERFESIVDPMSMEESIKSLLSL</sequence>
<dbReference type="InterPro" id="IPR029760">
    <property type="entry name" value="GPX_CS"/>
</dbReference>
<dbReference type="InterPro" id="IPR000889">
    <property type="entry name" value="Glutathione_peroxidase"/>
</dbReference>
<dbReference type="SUPFAM" id="SSF52833">
    <property type="entry name" value="Thioredoxin-like"/>
    <property type="match status" value="1"/>
</dbReference>
<dbReference type="PROSITE" id="PS00460">
    <property type="entry name" value="GLUTATHIONE_PEROXID_1"/>
    <property type="match status" value="1"/>
</dbReference>
<reference evidence="7 8" key="1">
    <citation type="submission" date="2016-10" db="EMBL/GenBank/DDBJ databases">
        <authorList>
            <person name="de Groot N.N."/>
        </authorList>
    </citation>
    <scope>NUCLEOTIDE SEQUENCE [LARGE SCALE GENOMIC DNA]</scope>
    <source>
        <strain evidence="7 8">DSM 12271</strain>
    </source>
</reference>
<dbReference type="InterPro" id="IPR029759">
    <property type="entry name" value="GPX_AS"/>
</dbReference>
<evidence type="ECO:0000256" key="3">
    <source>
        <dbReference type="ARBA" id="ARBA00023002"/>
    </source>
</evidence>
<keyword evidence="2 5" id="KW-0575">Peroxidase</keyword>
<evidence type="ECO:0000256" key="2">
    <source>
        <dbReference type="ARBA" id="ARBA00022559"/>
    </source>
</evidence>
<protein>
    <recommendedName>
        <fullName evidence="5">Glutathione peroxidase</fullName>
    </recommendedName>
</protein>
<dbReference type="FunFam" id="3.40.30.10:FF:000010">
    <property type="entry name" value="Glutathione peroxidase"/>
    <property type="match status" value="1"/>
</dbReference>
<dbReference type="Proteomes" id="UP000198619">
    <property type="component" value="Unassembled WGS sequence"/>
</dbReference>
<evidence type="ECO:0000256" key="4">
    <source>
        <dbReference type="PIRSR" id="PIRSR000303-1"/>
    </source>
</evidence>
<organism evidence="7 8">
    <name type="scientific">Clostridium frigidicarnis</name>
    <dbReference type="NCBI Taxonomy" id="84698"/>
    <lineage>
        <taxon>Bacteria</taxon>
        <taxon>Bacillati</taxon>
        <taxon>Bacillota</taxon>
        <taxon>Clostridia</taxon>
        <taxon>Eubacteriales</taxon>
        <taxon>Clostridiaceae</taxon>
        <taxon>Clostridium</taxon>
    </lineage>
</organism>
<keyword evidence="3 5" id="KW-0560">Oxidoreductase</keyword>
<feature type="domain" description="Thioredoxin" evidence="6">
    <location>
        <begin position="1"/>
        <end position="182"/>
    </location>
</feature>
<dbReference type="PANTHER" id="PTHR11592:SF78">
    <property type="entry name" value="GLUTATHIONE PEROXIDASE"/>
    <property type="match status" value="1"/>
</dbReference>
<dbReference type="PRINTS" id="PR01011">
    <property type="entry name" value="GLUTPROXDASE"/>
</dbReference>
<evidence type="ECO:0000259" key="6">
    <source>
        <dbReference type="PROSITE" id="PS51352"/>
    </source>
</evidence>
<accession>A0A1I0ZJS0</accession>
<dbReference type="PROSITE" id="PS51355">
    <property type="entry name" value="GLUTATHIONE_PEROXID_3"/>
    <property type="match status" value="1"/>
</dbReference>
<proteinExistence type="inferred from homology"/>
<dbReference type="CDD" id="cd00340">
    <property type="entry name" value="GSH_Peroxidase"/>
    <property type="match status" value="1"/>
</dbReference>
<dbReference type="Pfam" id="PF00255">
    <property type="entry name" value="GSHPx"/>
    <property type="match status" value="1"/>
</dbReference>
<comment type="similarity">
    <text evidence="1 5">Belongs to the glutathione peroxidase family.</text>
</comment>
<gene>
    <name evidence="7" type="ORF">SAMN04488528_10222</name>
</gene>
<dbReference type="RefSeq" id="WP_090042009.1">
    <property type="nucleotide sequence ID" value="NZ_FOKI01000022.1"/>
</dbReference>
<dbReference type="PIRSF" id="PIRSF000303">
    <property type="entry name" value="Glutathion_perox"/>
    <property type="match status" value="1"/>
</dbReference>
<keyword evidence="8" id="KW-1185">Reference proteome</keyword>
<name>A0A1I0ZJS0_9CLOT</name>
<dbReference type="InterPro" id="IPR013766">
    <property type="entry name" value="Thioredoxin_domain"/>
</dbReference>
<dbReference type="PROSITE" id="PS00763">
    <property type="entry name" value="GLUTATHIONE_PEROXID_2"/>
    <property type="match status" value="1"/>
</dbReference>
<dbReference type="STRING" id="84698.SAMN04488528_10222"/>
<evidence type="ECO:0000256" key="5">
    <source>
        <dbReference type="RuleBase" id="RU000499"/>
    </source>
</evidence>
<dbReference type="OrthoDB" id="9809733at2"/>
<dbReference type="AlphaFoldDB" id="A0A1I0ZJS0"/>
<dbReference type="Gene3D" id="3.40.30.10">
    <property type="entry name" value="Glutaredoxin"/>
    <property type="match status" value="1"/>
</dbReference>